<keyword evidence="13 15" id="KW-0472">Membrane</keyword>
<dbReference type="SUPFAM" id="SSF158472">
    <property type="entry name" value="HAMP domain-like"/>
    <property type="match status" value="1"/>
</dbReference>
<dbReference type="EMBL" id="FMVW01000004">
    <property type="protein sequence ID" value="SCZ36929.1"/>
    <property type="molecule type" value="Genomic_DNA"/>
</dbReference>
<dbReference type="GO" id="GO:0000155">
    <property type="term" value="F:phosphorelay sensor kinase activity"/>
    <property type="evidence" value="ECO:0007669"/>
    <property type="project" value="InterPro"/>
</dbReference>
<evidence type="ECO:0000313" key="19">
    <source>
        <dbReference type="Proteomes" id="UP000199347"/>
    </source>
</evidence>
<evidence type="ECO:0000256" key="6">
    <source>
        <dbReference type="ARBA" id="ARBA00022679"/>
    </source>
</evidence>
<dbReference type="Pfam" id="PF02518">
    <property type="entry name" value="HATPase_c"/>
    <property type="match status" value="1"/>
</dbReference>
<dbReference type="Pfam" id="PF00989">
    <property type="entry name" value="PAS"/>
    <property type="match status" value="1"/>
</dbReference>
<dbReference type="SMART" id="SM00388">
    <property type="entry name" value="HisKA"/>
    <property type="match status" value="1"/>
</dbReference>
<evidence type="ECO:0000256" key="14">
    <source>
        <dbReference type="SAM" id="MobiDB-lite"/>
    </source>
</evidence>
<evidence type="ECO:0000256" key="11">
    <source>
        <dbReference type="ARBA" id="ARBA00022989"/>
    </source>
</evidence>
<feature type="transmembrane region" description="Helical" evidence="15">
    <location>
        <begin position="100"/>
        <end position="121"/>
    </location>
</feature>
<dbReference type="InterPro" id="IPR017232">
    <property type="entry name" value="NtrY"/>
</dbReference>
<dbReference type="PANTHER" id="PTHR43065:SF10">
    <property type="entry name" value="PEROXIDE STRESS-ACTIVATED HISTIDINE KINASE MAK3"/>
    <property type="match status" value="1"/>
</dbReference>
<keyword evidence="9 18" id="KW-0418">Kinase</keyword>
<evidence type="ECO:0000256" key="4">
    <source>
        <dbReference type="ARBA" id="ARBA00022475"/>
    </source>
</evidence>
<dbReference type="InterPro" id="IPR003660">
    <property type="entry name" value="HAMP_dom"/>
</dbReference>
<dbReference type="InterPro" id="IPR013767">
    <property type="entry name" value="PAS_fold"/>
</dbReference>
<evidence type="ECO:0000256" key="3">
    <source>
        <dbReference type="ARBA" id="ARBA00012438"/>
    </source>
</evidence>
<dbReference type="SMART" id="SM00304">
    <property type="entry name" value="HAMP"/>
    <property type="match status" value="1"/>
</dbReference>
<keyword evidence="10" id="KW-0067">ATP-binding</keyword>
<dbReference type="RefSeq" id="WP_092812280.1">
    <property type="nucleotide sequence ID" value="NZ_FMVW01000004.1"/>
</dbReference>
<dbReference type="GO" id="GO:0006355">
    <property type="term" value="P:regulation of DNA-templated transcription"/>
    <property type="evidence" value="ECO:0007669"/>
    <property type="project" value="InterPro"/>
</dbReference>
<keyword evidence="8" id="KW-0547">Nucleotide-binding</keyword>
<evidence type="ECO:0000256" key="1">
    <source>
        <dbReference type="ARBA" id="ARBA00000085"/>
    </source>
</evidence>
<dbReference type="CDD" id="cd00130">
    <property type="entry name" value="PAS"/>
    <property type="match status" value="1"/>
</dbReference>
<keyword evidence="6" id="KW-0808">Transferase</keyword>
<dbReference type="SUPFAM" id="SSF55785">
    <property type="entry name" value="PYP-like sensor domain (PAS domain)"/>
    <property type="match status" value="1"/>
</dbReference>
<dbReference type="EC" id="2.7.13.3" evidence="3"/>
<dbReference type="NCBIfam" id="TIGR00229">
    <property type="entry name" value="sensory_box"/>
    <property type="match status" value="1"/>
</dbReference>
<feature type="transmembrane region" description="Helical" evidence="15">
    <location>
        <begin position="66"/>
        <end position="88"/>
    </location>
</feature>
<dbReference type="Pfam" id="PF19312">
    <property type="entry name" value="NtrY_N"/>
    <property type="match status" value="1"/>
</dbReference>
<dbReference type="InterPro" id="IPR003594">
    <property type="entry name" value="HATPase_dom"/>
</dbReference>
<dbReference type="SMART" id="SM00387">
    <property type="entry name" value="HATPase_c"/>
    <property type="match status" value="1"/>
</dbReference>
<evidence type="ECO:0000256" key="8">
    <source>
        <dbReference type="ARBA" id="ARBA00022741"/>
    </source>
</evidence>
<keyword evidence="5" id="KW-0597">Phosphoprotein</keyword>
<dbReference type="CDD" id="cd00082">
    <property type="entry name" value="HisKA"/>
    <property type="match status" value="1"/>
</dbReference>
<dbReference type="Gene3D" id="1.10.287.130">
    <property type="match status" value="1"/>
</dbReference>
<dbReference type="InterPro" id="IPR045671">
    <property type="entry name" value="NtrY-like_N"/>
</dbReference>
<dbReference type="AlphaFoldDB" id="A0A1G5NJK5"/>
<comment type="subcellular location">
    <subcellularLocation>
        <location evidence="2">Cell membrane</location>
        <topology evidence="2">Multi-pass membrane protein</topology>
    </subcellularLocation>
</comment>
<protein>
    <recommendedName>
        <fullName evidence="3">histidine kinase</fullName>
        <ecNumber evidence="3">2.7.13.3</ecNumber>
    </recommendedName>
</protein>
<feature type="transmembrane region" description="Helical" evidence="15">
    <location>
        <begin position="298"/>
        <end position="323"/>
    </location>
</feature>
<evidence type="ECO:0000256" key="5">
    <source>
        <dbReference type="ARBA" id="ARBA00022553"/>
    </source>
</evidence>
<dbReference type="PIRSF" id="PIRSF037532">
    <property type="entry name" value="STHK_NtrY"/>
    <property type="match status" value="1"/>
</dbReference>
<dbReference type="InterPro" id="IPR035965">
    <property type="entry name" value="PAS-like_dom_sf"/>
</dbReference>
<comment type="catalytic activity">
    <reaction evidence="1">
        <text>ATP + protein L-histidine = ADP + protein N-phospho-L-histidine.</text>
        <dbReference type="EC" id="2.7.13.3"/>
    </reaction>
</comment>
<evidence type="ECO:0000256" key="9">
    <source>
        <dbReference type="ARBA" id="ARBA00022777"/>
    </source>
</evidence>
<sequence>MSVATSPDLPPERIRPGFGERNRIARMVGLLAVLLALSSAIGTFLILTGQTTIEPTPAVVRTAGLLNGIVVLFLIGTVAFEATGLWIARRHGRAAARLHVRIVALFSIIAALPAILTAGIASITLNKGLDRWFAERTEAIIENSREVAQAYVQEHSRILAIDLLAIASEFNRVAPDLELNKKAIAAYLSNQAQLRGLSAIALIRRDRSVIVEGKTSTNLKVPPPPQQVFEDADEGRPALIAPGTTNLVGGVLKITSLDDVYLYLARPLDPKVTRQVRLTEESAAEYGQLQENRFGVQIAFAILFVGMALVVLLSAIWIGLGFANGLVAPIRHLIGAASKISGGNLDVSVPVQEKAGDLGILSATFNRMAGQLRSQRNALLSANSQLDERRRFTEAVLSGVSAGVIGLNADRIVTLANHPALEAIGEEETGIVGRHVNELLPELQNVLDEVANRGRGSARDQIIIAREGEPRTLNVQVTIEQSADSSHDGFVVTLDDITDLVAAQRRSAWADVARRIAHEIKNPLTPIQLSAERIRRRFGPRIEEEKDRVVFDQCTETIIRQVGDIRRMVDEFSAFARMPKPVMEARDLRELIREAVFLQEVGNPNISFALDLPETPVEAPVDHRLVTQALTNIVKNATEAIEAVPEDENVSGEIRVRVRDDVDHAIVDVIDNGKGLPQEGREKLLEPYMTTRQKGTGLGLAIVRKVMEEHGGSIELLDARAAGVDARGACVRMNFPHTNHPAATEAETTPAERAEQESK</sequence>
<dbReference type="PANTHER" id="PTHR43065">
    <property type="entry name" value="SENSOR HISTIDINE KINASE"/>
    <property type="match status" value="1"/>
</dbReference>
<keyword evidence="7 15" id="KW-0812">Transmembrane</keyword>
<feature type="transmembrane region" description="Helical" evidence="15">
    <location>
        <begin position="24"/>
        <end position="46"/>
    </location>
</feature>
<dbReference type="PROSITE" id="PS50885">
    <property type="entry name" value="HAMP"/>
    <property type="match status" value="1"/>
</dbReference>
<evidence type="ECO:0000256" key="15">
    <source>
        <dbReference type="SAM" id="Phobius"/>
    </source>
</evidence>
<dbReference type="InterPro" id="IPR003661">
    <property type="entry name" value="HisK_dim/P_dom"/>
</dbReference>
<keyword evidence="4" id="KW-1003">Cell membrane</keyword>
<evidence type="ECO:0000256" key="7">
    <source>
        <dbReference type="ARBA" id="ARBA00022692"/>
    </source>
</evidence>
<dbReference type="Pfam" id="PF00672">
    <property type="entry name" value="HAMP"/>
    <property type="match status" value="1"/>
</dbReference>
<dbReference type="CDD" id="cd06225">
    <property type="entry name" value="HAMP"/>
    <property type="match status" value="1"/>
</dbReference>
<feature type="domain" description="HAMP" evidence="17">
    <location>
        <begin position="324"/>
        <end position="377"/>
    </location>
</feature>
<feature type="region of interest" description="Disordered" evidence="14">
    <location>
        <begin position="736"/>
        <end position="759"/>
    </location>
</feature>
<keyword evidence="19" id="KW-1185">Reference proteome</keyword>
<evidence type="ECO:0000259" key="17">
    <source>
        <dbReference type="PROSITE" id="PS50885"/>
    </source>
</evidence>
<dbReference type="SUPFAM" id="SSF47384">
    <property type="entry name" value="Homodimeric domain of signal transducing histidine kinase"/>
    <property type="match status" value="1"/>
</dbReference>
<keyword evidence="11 15" id="KW-1133">Transmembrane helix</keyword>
<dbReference type="InterPro" id="IPR036890">
    <property type="entry name" value="HATPase_C_sf"/>
</dbReference>
<dbReference type="InterPro" id="IPR004358">
    <property type="entry name" value="Sig_transdc_His_kin-like_C"/>
</dbReference>
<feature type="domain" description="Histidine kinase" evidence="16">
    <location>
        <begin position="515"/>
        <end position="739"/>
    </location>
</feature>
<dbReference type="InterPro" id="IPR036097">
    <property type="entry name" value="HisK_dim/P_sf"/>
</dbReference>
<evidence type="ECO:0000313" key="18">
    <source>
        <dbReference type="EMBL" id="SCZ36929.1"/>
    </source>
</evidence>
<dbReference type="Gene3D" id="3.30.450.20">
    <property type="entry name" value="PAS domain"/>
    <property type="match status" value="1"/>
</dbReference>
<dbReference type="InterPro" id="IPR005467">
    <property type="entry name" value="His_kinase_dom"/>
</dbReference>
<name>A0A1G5NJK5_AFIMA</name>
<evidence type="ECO:0000256" key="12">
    <source>
        <dbReference type="ARBA" id="ARBA00023012"/>
    </source>
</evidence>
<dbReference type="STRING" id="1120955.SAMN03080610_02059"/>
<dbReference type="PRINTS" id="PR00344">
    <property type="entry name" value="BCTRLSENSOR"/>
</dbReference>
<accession>A0A1G5NJK5</accession>
<dbReference type="GO" id="GO:0005886">
    <property type="term" value="C:plasma membrane"/>
    <property type="evidence" value="ECO:0007669"/>
    <property type="project" value="UniProtKB-SubCell"/>
</dbReference>
<feature type="compositionally biased region" description="Basic and acidic residues" evidence="14">
    <location>
        <begin position="750"/>
        <end position="759"/>
    </location>
</feature>
<dbReference type="Proteomes" id="UP000199347">
    <property type="component" value="Unassembled WGS sequence"/>
</dbReference>
<dbReference type="SUPFAM" id="SSF55874">
    <property type="entry name" value="ATPase domain of HSP90 chaperone/DNA topoisomerase II/histidine kinase"/>
    <property type="match status" value="1"/>
</dbReference>
<dbReference type="Gene3D" id="3.30.565.10">
    <property type="entry name" value="Histidine kinase-like ATPase, C-terminal domain"/>
    <property type="match status" value="1"/>
</dbReference>
<evidence type="ECO:0000256" key="10">
    <source>
        <dbReference type="ARBA" id="ARBA00022840"/>
    </source>
</evidence>
<dbReference type="Gene3D" id="6.10.340.10">
    <property type="match status" value="1"/>
</dbReference>
<evidence type="ECO:0000256" key="2">
    <source>
        <dbReference type="ARBA" id="ARBA00004651"/>
    </source>
</evidence>
<evidence type="ECO:0000259" key="16">
    <source>
        <dbReference type="PROSITE" id="PS50109"/>
    </source>
</evidence>
<dbReference type="Pfam" id="PF00512">
    <property type="entry name" value="HisKA"/>
    <property type="match status" value="1"/>
</dbReference>
<evidence type="ECO:0000256" key="13">
    <source>
        <dbReference type="ARBA" id="ARBA00023136"/>
    </source>
</evidence>
<keyword evidence="12" id="KW-0902">Two-component regulatory system</keyword>
<proteinExistence type="predicted"/>
<dbReference type="GO" id="GO:0005524">
    <property type="term" value="F:ATP binding"/>
    <property type="evidence" value="ECO:0007669"/>
    <property type="project" value="UniProtKB-KW"/>
</dbReference>
<reference evidence="19" key="1">
    <citation type="submission" date="2016-10" db="EMBL/GenBank/DDBJ databases">
        <authorList>
            <person name="Varghese N."/>
            <person name="Submissions S."/>
        </authorList>
    </citation>
    <scope>NUCLEOTIDE SEQUENCE [LARGE SCALE GENOMIC DNA]</scope>
    <source>
        <strain evidence="19">DSM 2698</strain>
    </source>
</reference>
<organism evidence="18 19">
    <name type="scientific">Afifella marina DSM 2698</name>
    <dbReference type="NCBI Taxonomy" id="1120955"/>
    <lineage>
        <taxon>Bacteria</taxon>
        <taxon>Pseudomonadati</taxon>
        <taxon>Pseudomonadota</taxon>
        <taxon>Alphaproteobacteria</taxon>
        <taxon>Hyphomicrobiales</taxon>
        <taxon>Afifellaceae</taxon>
        <taxon>Afifella</taxon>
    </lineage>
</organism>
<dbReference type="PROSITE" id="PS50109">
    <property type="entry name" value="HIS_KIN"/>
    <property type="match status" value="1"/>
</dbReference>
<dbReference type="InterPro" id="IPR000014">
    <property type="entry name" value="PAS"/>
</dbReference>
<gene>
    <name evidence="18" type="ORF">SAMN03080610_02059</name>
</gene>
<dbReference type="OrthoDB" id="9776727at2"/>